<evidence type="ECO:0000256" key="5">
    <source>
        <dbReference type="ARBA" id="ARBA00022691"/>
    </source>
</evidence>
<evidence type="ECO:0000256" key="4">
    <source>
        <dbReference type="ARBA" id="ARBA00022679"/>
    </source>
</evidence>
<sequence length="268" mass="29665">MRNEPSRTAMLAATARAAHLLLNGARALLQDWMAWPLLGPYVETNLEFAHELFGEHWTDVATWFAGRTRLTEDWLTRSKAEQYVILGAGLDTFAWRQAGVIEVHEFDHPSTQGWKRERLAKLGVPEPETLTMTEVNFEEQRVTEALQTSSVDLARPIFVNWLGVFPYLTPAAITETLAGLPPCAAAMTYNLPESAWDADIRAAVERVLHSVAALGEPMITLTTPQETADLLSAAGFRVVEDLGPQEMTARFGLSCRVAERIVLAHKAG</sequence>
<dbReference type="Proteomes" id="UP000091846">
    <property type="component" value="Unassembled WGS sequence"/>
</dbReference>
<dbReference type="SUPFAM" id="SSF53335">
    <property type="entry name" value="S-adenosyl-L-methionine-dependent methyltransferases"/>
    <property type="match status" value="1"/>
</dbReference>
<dbReference type="PANTHER" id="PTHR43619">
    <property type="entry name" value="S-ADENOSYL-L-METHIONINE-DEPENDENT METHYLTRANSFERASE YKTD-RELATED"/>
    <property type="match status" value="1"/>
</dbReference>
<dbReference type="GO" id="GO:0008168">
    <property type="term" value="F:methyltransferase activity"/>
    <property type="evidence" value="ECO:0007669"/>
    <property type="project" value="UniProtKB-UniRule"/>
</dbReference>
<keyword evidence="5 6" id="KW-0949">S-adenosyl-L-methionine</keyword>
<dbReference type="RefSeq" id="WP_065026684.1">
    <property type="nucleotide sequence ID" value="NZ_LZKI01000003.1"/>
</dbReference>
<reference evidence="7 8" key="1">
    <citation type="submission" date="2016-06" db="EMBL/GenBank/DDBJ databases">
        <authorList>
            <person name="Kjaerup R.B."/>
            <person name="Dalgaard T.S."/>
            <person name="Juul-Madsen H.R."/>
        </authorList>
    </citation>
    <scope>NUCLEOTIDE SEQUENCE [LARGE SCALE GENOMIC DNA]</scope>
    <source>
        <strain evidence="7 8">E1334</strain>
    </source>
</reference>
<evidence type="ECO:0000256" key="2">
    <source>
        <dbReference type="ARBA" id="ARBA00008138"/>
    </source>
</evidence>
<evidence type="ECO:0000256" key="6">
    <source>
        <dbReference type="RuleBase" id="RU362030"/>
    </source>
</evidence>
<dbReference type="EC" id="2.1.1.-" evidence="6"/>
<comment type="function">
    <text evidence="1 6">Exhibits S-adenosyl-L-methionine-dependent methyltransferase activity.</text>
</comment>
<evidence type="ECO:0000313" key="8">
    <source>
        <dbReference type="Proteomes" id="UP000091846"/>
    </source>
</evidence>
<keyword evidence="4" id="KW-0808">Transferase</keyword>
<evidence type="ECO:0000256" key="3">
    <source>
        <dbReference type="ARBA" id="ARBA00022603"/>
    </source>
</evidence>
<evidence type="ECO:0000313" key="7">
    <source>
        <dbReference type="EMBL" id="OBI47097.1"/>
    </source>
</evidence>
<comment type="caution">
    <text evidence="7">The sequence shown here is derived from an EMBL/GenBank/DDBJ whole genome shotgun (WGS) entry which is preliminary data.</text>
</comment>
<proteinExistence type="inferred from homology"/>
<dbReference type="AlphaFoldDB" id="A0A1A2ZC93"/>
<dbReference type="InterPro" id="IPR011610">
    <property type="entry name" value="SAM_mthyl_Trfase_ML2640-like"/>
</dbReference>
<dbReference type="GO" id="GO:0032259">
    <property type="term" value="P:methylation"/>
    <property type="evidence" value="ECO:0007669"/>
    <property type="project" value="UniProtKB-KW"/>
</dbReference>
<dbReference type="NCBIfam" id="TIGR00027">
    <property type="entry name" value="mthyl_TIGR00027"/>
    <property type="match status" value="1"/>
</dbReference>
<keyword evidence="3 6" id="KW-0489">Methyltransferase</keyword>
<dbReference type="EMBL" id="LZKI01000003">
    <property type="protein sequence ID" value="OBI47097.1"/>
    <property type="molecule type" value="Genomic_DNA"/>
</dbReference>
<protein>
    <recommendedName>
        <fullName evidence="6">S-adenosyl-L-methionine-dependent methyltransferase</fullName>
        <ecNumber evidence="6">2.1.1.-</ecNumber>
    </recommendedName>
</protein>
<dbReference type="InterPro" id="IPR007213">
    <property type="entry name" value="Ppm1/Ppm2/Tcmp"/>
</dbReference>
<name>A0A1A2ZC93_9MYCO</name>
<dbReference type="Pfam" id="PF04072">
    <property type="entry name" value="LCM"/>
    <property type="match status" value="1"/>
</dbReference>
<gene>
    <name evidence="7" type="ORF">A5708_11560</name>
</gene>
<dbReference type="Gene3D" id="3.40.50.150">
    <property type="entry name" value="Vaccinia Virus protein VP39"/>
    <property type="match status" value="1"/>
</dbReference>
<dbReference type="PANTHER" id="PTHR43619:SF2">
    <property type="entry name" value="S-ADENOSYL-L-METHIONINE-DEPENDENT METHYLTRANSFERASES SUPERFAMILY PROTEIN"/>
    <property type="match status" value="1"/>
</dbReference>
<comment type="similarity">
    <text evidence="2 6">Belongs to the UPF0677 family.</text>
</comment>
<evidence type="ECO:0000256" key="1">
    <source>
        <dbReference type="ARBA" id="ARBA00003907"/>
    </source>
</evidence>
<organism evidence="7 8">
    <name type="scientific">Mycobacterium colombiense</name>
    <dbReference type="NCBI Taxonomy" id="339268"/>
    <lineage>
        <taxon>Bacteria</taxon>
        <taxon>Bacillati</taxon>
        <taxon>Actinomycetota</taxon>
        <taxon>Actinomycetes</taxon>
        <taxon>Mycobacteriales</taxon>
        <taxon>Mycobacteriaceae</taxon>
        <taxon>Mycobacterium</taxon>
        <taxon>Mycobacterium avium complex (MAC)</taxon>
    </lineage>
</organism>
<accession>A0A1A2ZC93</accession>
<dbReference type="InterPro" id="IPR029063">
    <property type="entry name" value="SAM-dependent_MTases_sf"/>
</dbReference>
<dbReference type="OrthoDB" id="9806164at2"/>